<dbReference type="EMBL" id="LAZR01003411">
    <property type="protein sequence ID" value="KKN18596.1"/>
    <property type="molecule type" value="Genomic_DNA"/>
</dbReference>
<reference evidence="1" key="1">
    <citation type="journal article" date="2015" name="Nature">
        <title>Complex archaea that bridge the gap between prokaryotes and eukaryotes.</title>
        <authorList>
            <person name="Spang A."/>
            <person name="Saw J.H."/>
            <person name="Jorgensen S.L."/>
            <person name="Zaremba-Niedzwiedzka K."/>
            <person name="Martijn J."/>
            <person name="Lind A.E."/>
            <person name="van Eijk R."/>
            <person name="Schleper C."/>
            <person name="Guy L."/>
            <person name="Ettema T.J."/>
        </authorList>
    </citation>
    <scope>NUCLEOTIDE SEQUENCE</scope>
</reference>
<evidence type="ECO:0000313" key="1">
    <source>
        <dbReference type="EMBL" id="KKN18596.1"/>
    </source>
</evidence>
<dbReference type="AlphaFoldDB" id="A0A0F9QZM8"/>
<sequence>MSDTFRTLLRQAEQISGSATYDDTLGLSGAETYLDKSLEKDLNYLRSQVKVITGETNWYDAPGVDLASLATDEQGMSGSFANIYTFTGMDDRNDTTPTYTSQNYVTNGNDLEASIGDLDAQVKSNYDGYTALTLDAVVAVGSTVDEAITVTASGSTFSALLIYDDLHVGGDILVEGTVDGVDIAGFASVAQTFTGMDSASDSTPTYSSTNYVANSTSLEVAIGALDAAISTADVSKEVERISSPVTSGSAHTVPGSNSHAAGDGSTMDIYLNGQLIQSNTGTELRDYLESATDEIKFTFTVPTNAYLTYIIRQ</sequence>
<protein>
    <submittedName>
        <fullName evidence="1">Uncharacterized protein</fullName>
    </submittedName>
</protein>
<accession>A0A0F9QZM8</accession>
<organism evidence="1">
    <name type="scientific">marine sediment metagenome</name>
    <dbReference type="NCBI Taxonomy" id="412755"/>
    <lineage>
        <taxon>unclassified sequences</taxon>
        <taxon>metagenomes</taxon>
        <taxon>ecological metagenomes</taxon>
    </lineage>
</organism>
<gene>
    <name evidence="1" type="ORF">LCGC14_0954200</name>
</gene>
<proteinExistence type="predicted"/>
<comment type="caution">
    <text evidence="1">The sequence shown here is derived from an EMBL/GenBank/DDBJ whole genome shotgun (WGS) entry which is preliminary data.</text>
</comment>
<name>A0A0F9QZM8_9ZZZZ</name>